<reference evidence="1 2" key="1">
    <citation type="submission" date="2019-09" db="EMBL/GenBank/DDBJ databases">
        <title>Actinomadura physcomitrii sp. nov., a novel actinomycete isolated from moss [Physcomitrium sphaericum (Ludw) Fuernr].</title>
        <authorList>
            <person name="Zhuang X."/>
            <person name="Liu C."/>
        </authorList>
    </citation>
    <scope>NUCLEOTIDE SEQUENCE [LARGE SCALE GENOMIC DNA]</scope>
    <source>
        <strain evidence="1 2">HMC1</strain>
    </source>
</reference>
<dbReference type="RefSeq" id="WP_151570293.1">
    <property type="nucleotide sequence ID" value="NZ_WBMT01000032.1"/>
</dbReference>
<evidence type="ECO:0000313" key="1">
    <source>
        <dbReference type="EMBL" id="KAB2339996.1"/>
    </source>
</evidence>
<dbReference type="Proteomes" id="UP000468735">
    <property type="component" value="Unassembled WGS sequence"/>
</dbReference>
<organism evidence="1 2">
    <name type="scientific">Actinomadura rudentiformis</name>
    <dbReference type="NCBI Taxonomy" id="359158"/>
    <lineage>
        <taxon>Bacteria</taxon>
        <taxon>Bacillati</taxon>
        <taxon>Actinomycetota</taxon>
        <taxon>Actinomycetes</taxon>
        <taxon>Streptosporangiales</taxon>
        <taxon>Thermomonosporaceae</taxon>
        <taxon>Actinomadura</taxon>
    </lineage>
</organism>
<gene>
    <name evidence="1" type="ORF">F8566_46470</name>
</gene>
<dbReference type="EMBL" id="WBMT01000032">
    <property type="protein sequence ID" value="KAB2339996.1"/>
    <property type="molecule type" value="Genomic_DNA"/>
</dbReference>
<proteinExistence type="predicted"/>
<accession>A0A6H9YL40</accession>
<dbReference type="AlphaFoldDB" id="A0A6H9YL40"/>
<sequence>MLDPAAPAALKVRVVLRGDGAVIAQRVVTPKSATAVLAPVTGVRTLALEATAIAGRCGTAPVGYGIAYGAALK</sequence>
<name>A0A6H9YL40_9ACTN</name>
<comment type="caution">
    <text evidence="1">The sequence shown here is derived from an EMBL/GenBank/DDBJ whole genome shotgun (WGS) entry which is preliminary data.</text>
</comment>
<keyword evidence="2" id="KW-1185">Reference proteome</keyword>
<evidence type="ECO:0000313" key="2">
    <source>
        <dbReference type="Proteomes" id="UP000468735"/>
    </source>
</evidence>
<protein>
    <submittedName>
        <fullName evidence="1">Uncharacterized protein</fullName>
    </submittedName>
</protein>